<feature type="domain" description="DUF1659" evidence="1">
    <location>
        <begin position="2"/>
        <end position="72"/>
    </location>
</feature>
<comment type="caution">
    <text evidence="2">The sequence shown here is derived from an EMBL/GenBank/DDBJ whole genome shotgun (WGS) entry which is preliminary data.</text>
</comment>
<organism evidence="2 3">
    <name type="scientific">Bacillus spongiae</name>
    <dbReference type="NCBI Taxonomy" id="2683610"/>
    <lineage>
        <taxon>Bacteria</taxon>
        <taxon>Bacillati</taxon>
        <taxon>Bacillota</taxon>
        <taxon>Bacilli</taxon>
        <taxon>Bacillales</taxon>
        <taxon>Bacillaceae</taxon>
        <taxon>Bacillus</taxon>
    </lineage>
</organism>
<dbReference type="RefSeq" id="WP_336586146.1">
    <property type="nucleotide sequence ID" value="NZ_JBBAXC010000004.1"/>
</dbReference>
<evidence type="ECO:0000313" key="2">
    <source>
        <dbReference type="EMBL" id="MEI5906712.1"/>
    </source>
</evidence>
<evidence type="ECO:0000259" key="1">
    <source>
        <dbReference type="Pfam" id="PF07872"/>
    </source>
</evidence>
<dbReference type="InterPro" id="IPR012454">
    <property type="entry name" value="DUF1659"/>
</dbReference>
<dbReference type="EMBL" id="JBBAXC010000004">
    <property type="protein sequence ID" value="MEI5906712.1"/>
    <property type="molecule type" value="Genomic_DNA"/>
</dbReference>
<keyword evidence="3" id="KW-1185">Reference proteome</keyword>
<sequence length="72" mass="8014">MATADLKDSRLRLEYDYGFDSEGKPIIKGKSYSNVQLNVSTDEIYASALAIASLCSKSLFKVELNEAYDLNE</sequence>
<name>A0ABU8HBU3_9BACI</name>
<evidence type="ECO:0000313" key="3">
    <source>
        <dbReference type="Proteomes" id="UP001312865"/>
    </source>
</evidence>
<reference evidence="2 3" key="1">
    <citation type="journal article" date="2018" name="J. Microbiol.">
        <title>Bacillus spongiae sp. nov., isolated from sponge of Jeju Island.</title>
        <authorList>
            <person name="Lee G.E."/>
            <person name="Im W.T."/>
            <person name="Park J.S."/>
        </authorList>
    </citation>
    <scope>NUCLEOTIDE SEQUENCE [LARGE SCALE GENOMIC DNA]</scope>
    <source>
        <strain evidence="2 3">135PIL107-10</strain>
    </source>
</reference>
<accession>A0ABU8HBU3</accession>
<dbReference type="Proteomes" id="UP001312865">
    <property type="component" value="Unassembled WGS sequence"/>
</dbReference>
<protein>
    <submittedName>
        <fullName evidence="2">DUF1659 domain-containing protein</fullName>
    </submittedName>
</protein>
<proteinExistence type="predicted"/>
<gene>
    <name evidence="2" type="ORF">WAK64_06530</name>
</gene>
<dbReference type="Pfam" id="PF07872">
    <property type="entry name" value="DUF1659"/>
    <property type="match status" value="1"/>
</dbReference>